<proteinExistence type="predicted"/>
<keyword evidence="2" id="KW-0472">Membrane</keyword>
<evidence type="ECO:0000313" key="4">
    <source>
        <dbReference type="Proteomes" id="UP000244855"/>
    </source>
</evidence>
<evidence type="ECO:0000256" key="2">
    <source>
        <dbReference type="SAM" id="Phobius"/>
    </source>
</evidence>
<keyword evidence="2" id="KW-1133">Transmembrane helix</keyword>
<evidence type="ECO:0000313" key="3">
    <source>
        <dbReference type="EMBL" id="PVH96422.1"/>
    </source>
</evidence>
<dbReference type="PROSITE" id="PS51257">
    <property type="entry name" value="PROKAR_LIPOPROTEIN"/>
    <property type="match status" value="1"/>
</dbReference>
<feature type="compositionally biased region" description="Low complexity" evidence="1">
    <location>
        <begin position="113"/>
        <end position="142"/>
    </location>
</feature>
<reference evidence="3 4" key="1">
    <citation type="journal article" date="2018" name="Sci. Rep.">
        <title>Comparative genomics provides insights into the lifestyle and reveals functional heterogeneity of dark septate endophytic fungi.</title>
        <authorList>
            <person name="Knapp D.G."/>
            <person name="Nemeth J.B."/>
            <person name="Barry K."/>
            <person name="Hainaut M."/>
            <person name="Henrissat B."/>
            <person name="Johnson J."/>
            <person name="Kuo A."/>
            <person name="Lim J.H.P."/>
            <person name="Lipzen A."/>
            <person name="Nolan M."/>
            <person name="Ohm R.A."/>
            <person name="Tamas L."/>
            <person name="Grigoriev I.V."/>
            <person name="Spatafora J.W."/>
            <person name="Nagy L.G."/>
            <person name="Kovacs G.M."/>
        </authorList>
    </citation>
    <scope>NUCLEOTIDE SEQUENCE [LARGE SCALE GENOMIC DNA]</scope>
    <source>
        <strain evidence="3 4">DSE2036</strain>
    </source>
</reference>
<dbReference type="EMBL" id="KZ805465">
    <property type="protein sequence ID" value="PVH96422.1"/>
    <property type="molecule type" value="Genomic_DNA"/>
</dbReference>
<name>A0A2V1DEA5_9PLEO</name>
<protein>
    <submittedName>
        <fullName evidence="3">Uncharacterized protein</fullName>
    </submittedName>
</protein>
<evidence type="ECO:0000256" key="1">
    <source>
        <dbReference type="SAM" id="MobiDB-lite"/>
    </source>
</evidence>
<dbReference type="PANTHER" id="PTHR40623">
    <property type="entry name" value="INTEGRAL MEMBRANE PROTEIN"/>
    <property type="match status" value="1"/>
</dbReference>
<keyword evidence="4" id="KW-1185">Reference proteome</keyword>
<feature type="region of interest" description="Disordered" evidence="1">
    <location>
        <begin position="292"/>
        <end position="328"/>
    </location>
</feature>
<feature type="region of interest" description="Disordered" evidence="1">
    <location>
        <begin position="96"/>
        <end position="164"/>
    </location>
</feature>
<dbReference type="PANTHER" id="PTHR40623:SF2">
    <property type="entry name" value="INTEGRAL MEMBRANE PROTEIN"/>
    <property type="match status" value="1"/>
</dbReference>
<feature type="region of interest" description="Disordered" evidence="1">
    <location>
        <begin position="392"/>
        <end position="438"/>
    </location>
</feature>
<gene>
    <name evidence="3" type="ORF">DM02DRAFT_535378</name>
</gene>
<feature type="compositionally biased region" description="Basic residues" evidence="1">
    <location>
        <begin position="414"/>
        <end position="424"/>
    </location>
</feature>
<feature type="transmembrane region" description="Helical" evidence="2">
    <location>
        <begin position="12"/>
        <end position="32"/>
    </location>
</feature>
<dbReference type="Proteomes" id="UP000244855">
    <property type="component" value="Unassembled WGS sequence"/>
</dbReference>
<dbReference type="STRING" id="97972.A0A2V1DEA5"/>
<feature type="region of interest" description="Disordered" evidence="1">
    <location>
        <begin position="187"/>
        <end position="208"/>
    </location>
</feature>
<accession>A0A2V1DEA5</accession>
<feature type="compositionally biased region" description="Polar residues" evidence="1">
    <location>
        <begin position="425"/>
        <end position="438"/>
    </location>
</feature>
<keyword evidence="2" id="KW-0812">Transmembrane</keyword>
<dbReference type="OrthoDB" id="5426165at2759"/>
<sequence length="438" mass="48148">MGKAFFTGWELWQQMTFVLACGIVATILLGLCKLRYDTLKIRKYSKVDKGKGKKVQTPEMLEAQTVVPKHDDDIPFGIRAIESGIEVDGVWISRSNTPVGSSRSSMSRVDLAQPQSQPQMSSSVHPQPVNASSRASSRPASSFDVAVNAERIRTNDSRDVSPARHGDHCVNCGHHASARNSTLHALEGKHMGSSASNKSSRRTSDESEEYMALPEGLPYPAAYINSRPPSHVFPHDPRTDLNLLQSHRMSHVAETGQLTPRVRRPGHSGEWASVADKRGAPEVATANGVDYFVPQQKTPSPPPLSTSPPKDAPIHSASYSTQDGHVTNGERQAVPLLETYAARPFYLPDVYQPRGPGQQPSYDEIPIEVQTQQNNGRDSQVLRKVNSGFEILRPGTFAPPSPDEPMEAPATQKRQSKRLQKKRTNSQGSRTSHFVEQV</sequence>
<feature type="compositionally biased region" description="Basic and acidic residues" evidence="1">
    <location>
        <begin position="150"/>
        <end position="164"/>
    </location>
</feature>
<feature type="compositionally biased region" description="Polar residues" evidence="1">
    <location>
        <begin position="96"/>
        <end position="107"/>
    </location>
</feature>
<dbReference type="AlphaFoldDB" id="A0A2V1DEA5"/>
<organism evidence="3 4">
    <name type="scientific">Periconia macrospinosa</name>
    <dbReference type="NCBI Taxonomy" id="97972"/>
    <lineage>
        <taxon>Eukaryota</taxon>
        <taxon>Fungi</taxon>
        <taxon>Dikarya</taxon>
        <taxon>Ascomycota</taxon>
        <taxon>Pezizomycotina</taxon>
        <taxon>Dothideomycetes</taxon>
        <taxon>Pleosporomycetidae</taxon>
        <taxon>Pleosporales</taxon>
        <taxon>Massarineae</taxon>
        <taxon>Periconiaceae</taxon>
        <taxon>Periconia</taxon>
    </lineage>
</organism>